<comment type="caution">
    <text evidence="1">The sequence shown here is derived from an EMBL/GenBank/DDBJ whole genome shotgun (WGS) entry which is preliminary data.</text>
</comment>
<dbReference type="InterPro" id="IPR024984">
    <property type="entry name" value="DUF3888"/>
</dbReference>
<dbReference type="Proteomes" id="UP000639396">
    <property type="component" value="Unassembled WGS sequence"/>
</dbReference>
<keyword evidence="2" id="KW-1185">Reference proteome</keyword>
<proteinExistence type="predicted"/>
<dbReference type="RefSeq" id="WP_190929005.1">
    <property type="nucleotide sequence ID" value="NZ_JACXJA010000019.1"/>
</dbReference>
<dbReference type="Pfam" id="PF13027">
    <property type="entry name" value="DUF3888"/>
    <property type="match status" value="1"/>
</dbReference>
<organism evidence="1 2">
    <name type="scientific">Paenibacillus oceani</name>
    <dbReference type="NCBI Taxonomy" id="2772510"/>
    <lineage>
        <taxon>Bacteria</taxon>
        <taxon>Bacillati</taxon>
        <taxon>Bacillota</taxon>
        <taxon>Bacilli</taxon>
        <taxon>Bacillales</taxon>
        <taxon>Paenibacillaceae</taxon>
        <taxon>Paenibacillus</taxon>
    </lineage>
</organism>
<sequence>MRVKLIISVLVLILLVTWPCYCVTNANNKPQVDSRELQFQDMLVLFLLPYMDDKLAEAYSNVLHGTPDLYPYFVDVVQAELLNGFRGFHFLIKLEATPTVGPHIPAGKDLFTFEINASGVKLIKFEHLKGPDKKDFPPNYQDLLK</sequence>
<reference evidence="1" key="1">
    <citation type="submission" date="2020-09" db="EMBL/GenBank/DDBJ databases">
        <title>A novel bacterium of genus Paenibacillus, isolated from South China Sea.</title>
        <authorList>
            <person name="Huang H."/>
            <person name="Mo K."/>
            <person name="Hu Y."/>
        </authorList>
    </citation>
    <scope>NUCLEOTIDE SEQUENCE</scope>
    <source>
        <strain evidence="1">IB182363</strain>
    </source>
</reference>
<protein>
    <submittedName>
        <fullName evidence="1">DUF3888 domain-containing protein</fullName>
    </submittedName>
</protein>
<gene>
    <name evidence="1" type="ORF">IDH45_15380</name>
</gene>
<dbReference type="EMBL" id="JACXJA010000019">
    <property type="protein sequence ID" value="MBD2863374.1"/>
    <property type="molecule type" value="Genomic_DNA"/>
</dbReference>
<dbReference type="AlphaFoldDB" id="A0A927H1D6"/>
<accession>A0A927H1D6</accession>
<evidence type="ECO:0000313" key="1">
    <source>
        <dbReference type="EMBL" id="MBD2863374.1"/>
    </source>
</evidence>
<name>A0A927H1D6_9BACL</name>
<evidence type="ECO:0000313" key="2">
    <source>
        <dbReference type="Proteomes" id="UP000639396"/>
    </source>
</evidence>